<gene>
    <name evidence="2" type="ORF">DdX_10690</name>
</gene>
<dbReference type="AlphaFoldDB" id="A0AAD4R228"/>
<feature type="compositionally biased region" description="Polar residues" evidence="1">
    <location>
        <begin position="33"/>
        <end position="45"/>
    </location>
</feature>
<protein>
    <submittedName>
        <fullName evidence="2">Uncharacterized protein</fullName>
    </submittedName>
</protein>
<dbReference type="EMBL" id="JAKKPZ010000025">
    <property type="protein sequence ID" value="KAI1710627.1"/>
    <property type="molecule type" value="Genomic_DNA"/>
</dbReference>
<evidence type="ECO:0000313" key="3">
    <source>
        <dbReference type="Proteomes" id="UP001201812"/>
    </source>
</evidence>
<organism evidence="2 3">
    <name type="scientific">Ditylenchus destructor</name>
    <dbReference type="NCBI Taxonomy" id="166010"/>
    <lineage>
        <taxon>Eukaryota</taxon>
        <taxon>Metazoa</taxon>
        <taxon>Ecdysozoa</taxon>
        <taxon>Nematoda</taxon>
        <taxon>Chromadorea</taxon>
        <taxon>Rhabditida</taxon>
        <taxon>Tylenchina</taxon>
        <taxon>Tylenchomorpha</taxon>
        <taxon>Sphaerularioidea</taxon>
        <taxon>Anguinidae</taxon>
        <taxon>Anguininae</taxon>
        <taxon>Ditylenchus</taxon>
    </lineage>
</organism>
<dbReference type="Proteomes" id="UP001201812">
    <property type="component" value="Unassembled WGS sequence"/>
</dbReference>
<name>A0AAD4R228_9BILA</name>
<feature type="compositionally biased region" description="Basic and acidic residues" evidence="1">
    <location>
        <begin position="11"/>
        <end position="32"/>
    </location>
</feature>
<evidence type="ECO:0000313" key="2">
    <source>
        <dbReference type="EMBL" id="KAI1710627.1"/>
    </source>
</evidence>
<keyword evidence="3" id="KW-1185">Reference proteome</keyword>
<reference evidence="2" key="1">
    <citation type="submission" date="2022-01" db="EMBL/GenBank/DDBJ databases">
        <title>Genome Sequence Resource for Two Populations of Ditylenchus destructor, the Migratory Endoparasitic Phytonematode.</title>
        <authorList>
            <person name="Zhang H."/>
            <person name="Lin R."/>
            <person name="Xie B."/>
        </authorList>
    </citation>
    <scope>NUCLEOTIDE SEQUENCE</scope>
    <source>
        <strain evidence="2">BazhouSP</strain>
    </source>
</reference>
<comment type="caution">
    <text evidence="2">The sequence shown here is derived from an EMBL/GenBank/DDBJ whole genome shotgun (WGS) entry which is preliminary data.</text>
</comment>
<proteinExistence type="predicted"/>
<evidence type="ECO:0000256" key="1">
    <source>
        <dbReference type="SAM" id="MobiDB-lite"/>
    </source>
</evidence>
<sequence length="567" mass="64810">MAKLRSVFKPHKGETGSESKRPKIAVESKPEKTSTSGKNSEKSPPQNIIVSDEVLYSQEAQTLTHLIFKQLFTENVWKSSSSKLRALNPTAFLIFVNNLFKITGNELQLNNLDSALYKTIAQELERSRIDVKECDELIIDYFFRIMEDEANDKSDTRSLLLMALIQQFLLSYEPVKHYIDEMASISSKVDKYNENSHFRFLQTFGKEPVLLEQALEEQGLCPIRISQELFNKQGVAHQLAYIQCNFSTLPKAITKLESQGLTLSQNLEVLAEVKTAISNAGGHIGQKIQTKLDFVMQNNPGLSKMAEIAKVQNGEEAELEVETMAPKQLAVMKYAPMVNCDVDRSFSIYKNILTDNRTSFIEVNLEMYIICNYKTRSFSQKHEELGKELNGSENRDLKSILYDIKSFGSYHDATSEKITALIGAFSSKMEHIDQTDEIIVDINFAKVKSASSELYRMLEVELQSSMDHSANRNNSDPNKCMIRIKDLATAARTFLWKVYWKICLDLMDQFYKKCLIMTVDEAFKIRNAEYSRGMEELAKKILEVRKLEKKQHIQNQKGNPVTTIHFI</sequence>
<feature type="compositionally biased region" description="Basic residues" evidence="1">
    <location>
        <begin position="1"/>
        <end position="10"/>
    </location>
</feature>
<feature type="region of interest" description="Disordered" evidence="1">
    <location>
        <begin position="1"/>
        <end position="45"/>
    </location>
</feature>
<accession>A0AAD4R228</accession>